<name>A0A9W9K1Q4_9EURO</name>
<feature type="region of interest" description="Disordered" evidence="1">
    <location>
        <begin position="399"/>
        <end position="476"/>
    </location>
</feature>
<feature type="compositionally biased region" description="Polar residues" evidence="1">
    <location>
        <begin position="449"/>
        <end position="459"/>
    </location>
</feature>
<proteinExistence type="predicted"/>
<feature type="region of interest" description="Disordered" evidence="1">
    <location>
        <begin position="488"/>
        <end position="588"/>
    </location>
</feature>
<dbReference type="RefSeq" id="XP_056471577.1">
    <property type="nucleotide sequence ID" value="XM_056620771.1"/>
</dbReference>
<feature type="compositionally biased region" description="Polar residues" evidence="1">
    <location>
        <begin position="491"/>
        <end position="510"/>
    </location>
</feature>
<feature type="region of interest" description="Disordered" evidence="1">
    <location>
        <begin position="51"/>
        <end position="129"/>
    </location>
</feature>
<evidence type="ECO:0000256" key="1">
    <source>
        <dbReference type="SAM" id="MobiDB-lite"/>
    </source>
</evidence>
<organism evidence="2 3">
    <name type="scientific">Penicillium argentinense</name>
    <dbReference type="NCBI Taxonomy" id="1131581"/>
    <lineage>
        <taxon>Eukaryota</taxon>
        <taxon>Fungi</taxon>
        <taxon>Dikarya</taxon>
        <taxon>Ascomycota</taxon>
        <taxon>Pezizomycotina</taxon>
        <taxon>Eurotiomycetes</taxon>
        <taxon>Eurotiomycetidae</taxon>
        <taxon>Eurotiales</taxon>
        <taxon>Aspergillaceae</taxon>
        <taxon>Penicillium</taxon>
    </lineage>
</organism>
<dbReference type="AlphaFoldDB" id="A0A9W9K1Q4"/>
<dbReference type="OrthoDB" id="5404323at2759"/>
<reference evidence="2" key="1">
    <citation type="submission" date="2022-11" db="EMBL/GenBank/DDBJ databases">
        <authorList>
            <person name="Petersen C."/>
        </authorList>
    </citation>
    <scope>NUCLEOTIDE SEQUENCE</scope>
    <source>
        <strain evidence="2">IBT 30761</strain>
    </source>
</reference>
<comment type="caution">
    <text evidence="2">The sequence shown here is derived from an EMBL/GenBank/DDBJ whole genome shotgun (WGS) entry which is preliminary data.</text>
</comment>
<gene>
    <name evidence="2" type="ORF">N7532_008279</name>
</gene>
<reference evidence="2" key="2">
    <citation type="journal article" date="2023" name="IMA Fungus">
        <title>Comparative genomic study of the Penicillium genus elucidates a diverse pangenome and 15 lateral gene transfer events.</title>
        <authorList>
            <person name="Petersen C."/>
            <person name="Sorensen T."/>
            <person name="Nielsen M.R."/>
            <person name="Sondergaard T.E."/>
            <person name="Sorensen J.L."/>
            <person name="Fitzpatrick D.A."/>
            <person name="Frisvad J.C."/>
            <person name="Nielsen K.L."/>
        </authorList>
    </citation>
    <scope>NUCLEOTIDE SEQUENCE</scope>
    <source>
        <strain evidence="2">IBT 30761</strain>
    </source>
</reference>
<feature type="compositionally biased region" description="Polar residues" evidence="1">
    <location>
        <begin position="104"/>
        <end position="121"/>
    </location>
</feature>
<evidence type="ECO:0000313" key="2">
    <source>
        <dbReference type="EMBL" id="KAJ5089595.1"/>
    </source>
</evidence>
<dbReference type="GeneID" id="81359750"/>
<protein>
    <submittedName>
        <fullName evidence="2">Uncharacterized protein</fullName>
    </submittedName>
</protein>
<feature type="compositionally biased region" description="Polar residues" evidence="1">
    <location>
        <begin position="58"/>
        <end position="68"/>
    </location>
</feature>
<dbReference type="EMBL" id="JAPQKI010000009">
    <property type="protein sequence ID" value="KAJ5089595.1"/>
    <property type="molecule type" value="Genomic_DNA"/>
</dbReference>
<evidence type="ECO:0000313" key="3">
    <source>
        <dbReference type="Proteomes" id="UP001149074"/>
    </source>
</evidence>
<dbReference type="Proteomes" id="UP001149074">
    <property type="component" value="Unassembled WGS sequence"/>
</dbReference>
<sequence length="607" mass="65542">MLLNLGLTADAAAAHPLDSTSRPDTPPTVNSPYYTAAFSLPTLPLLGHFYPKLPQPDAPTTGSATASGSGHPAGSVSGPAMSPVATSGEGESSQAPPPTLTRPRVSSNTNRKLTRPKTSYQLAHPAAHARHKRLKLRPRLLLQLQQVSQTPRPLPILDVLPSTLYLPRLARRFPALFRGRNGLGPNDLIIVMSELYERTVSSIPEKQPSVEGEDEDHREVVATICQMLQEDARLKGKAEICLNFGPVWEATPLPSGSYEFVARTDNGLRIMRWALRAGKSRRVSSVAPGTPSRDDGKRFTFSVIDPHTRRHPVIASLTRNHLEVFDEYSAIARSSTGPTTPTSAMSVVSDMSDTEAPLESSDVVTVDDGLRTLIITTGIWVAFREGWSHNFSYGDPVSAPNGKSLVSPTSSKTASPTVTKAESSALVDRDDLSPMEEVTNGVNGKRCASVSSVRRSNTMAPAPSEGGKSFGSLSKRSNSTGAAFIERAKQRTSSGISNRLNRHSMFTATGENGREIVVSRPPSLRQNSNEPEDVPTQPGQYKKKIKAQLAPETSKPSPSPDGFVDRAPAGPCQPLTVNGKDHDAAKTKRRHRFSSLFAIFHRKQGTH</sequence>
<feature type="compositionally biased region" description="Polar residues" evidence="1">
    <location>
        <begin position="404"/>
        <end position="422"/>
    </location>
</feature>
<accession>A0A9W9K1Q4</accession>
<keyword evidence="3" id="KW-1185">Reference proteome</keyword>